<feature type="region of interest" description="Disordered" evidence="1">
    <location>
        <begin position="1"/>
        <end position="85"/>
    </location>
</feature>
<organism evidence="2 3">
    <name type="scientific">Trypanosoma cruzi</name>
    <dbReference type="NCBI Taxonomy" id="5693"/>
    <lineage>
        <taxon>Eukaryota</taxon>
        <taxon>Discoba</taxon>
        <taxon>Euglenozoa</taxon>
        <taxon>Kinetoplastea</taxon>
        <taxon>Metakinetoplastina</taxon>
        <taxon>Trypanosomatida</taxon>
        <taxon>Trypanosomatidae</taxon>
        <taxon>Trypanosoma</taxon>
        <taxon>Schizotrypanum</taxon>
    </lineage>
</organism>
<accession>A0A7J6XZK0</accession>
<evidence type="ECO:0000313" key="2">
    <source>
        <dbReference type="EMBL" id="KAF5219763.1"/>
    </source>
</evidence>
<sequence length="226" mass="24431">MDDKSGNAFSKTSCQEAAGPQEGRKAAAAATAGEAIKRLAGTFTSKRTPHPSGLGAQIEPLGNTRIKSAKQSRVESTGTPAQNKFKKWRFSRGNPLFRRRHGRLAEISCKSPFAGPQKKRSVIKRKAQRRKKNNPPNRPGGRPPSRNLKKHNFTPVLWWSSRNIFFLFVAVHIPLPQIICSGHVPAAKHRAAGSRGTVLGTEVREGTGTAGGASKSEFGGGRCSED</sequence>
<feature type="region of interest" description="Disordered" evidence="1">
    <location>
        <begin position="203"/>
        <end position="226"/>
    </location>
</feature>
<feature type="region of interest" description="Disordered" evidence="1">
    <location>
        <begin position="108"/>
        <end position="150"/>
    </location>
</feature>
<dbReference type="AlphaFoldDB" id="A0A7J6XZK0"/>
<evidence type="ECO:0000313" key="3">
    <source>
        <dbReference type="Proteomes" id="UP000583944"/>
    </source>
</evidence>
<protein>
    <submittedName>
        <fullName evidence="2">Uncharacterized protein</fullName>
    </submittedName>
</protein>
<dbReference type="Proteomes" id="UP000583944">
    <property type="component" value="Unassembled WGS sequence"/>
</dbReference>
<name>A0A7J6XZK0_TRYCR</name>
<feature type="compositionally biased region" description="Basic residues" evidence="1">
    <location>
        <begin position="117"/>
        <end position="133"/>
    </location>
</feature>
<dbReference type="EMBL" id="JABDHM010000063">
    <property type="protein sequence ID" value="KAF5219763.1"/>
    <property type="molecule type" value="Genomic_DNA"/>
</dbReference>
<gene>
    <name evidence="2" type="ORF">ECC02_007191</name>
</gene>
<reference evidence="2 3" key="1">
    <citation type="journal article" date="2019" name="Genome Biol. Evol.">
        <title>Nanopore Sequencing Significantly Improves Genome Assembly of the Protozoan Parasite Trypanosoma cruzi.</title>
        <authorList>
            <person name="Diaz-Viraque F."/>
            <person name="Pita S."/>
            <person name="Greif G."/>
            <person name="de Souza R.C.M."/>
            <person name="Iraola G."/>
            <person name="Robello C."/>
        </authorList>
    </citation>
    <scope>NUCLEOTIDE SEQUENCE [LARGE SCALE GENOMIC DNA]</scope>
    <source>
        <strain evidence="2 3">Berenice</strain>
    </source>
</reference>
<evidence type="ECO:0000256" key="1">
    <source>
        <dbReference type="SAM" id="MobiDB-lite"/>
    </source>
</evidence>
<proteinExistence type="predicted"/>
<feature type="compositionally biased region" description="Polar residues" evidence="1">
    <location>
        <begin position="65"/>
        <end position="82"/>
    </location>
</feature>
<comment type="caution">
    <text evidence="2">The sequence shown here is derived from an EMBL/GenBank/DDBJ whole genome shotgun (WGS) entry which is preliminary data.</text>
</comment>
<dbReference type="VEuPathDB" id="TriTrypDB:ECC02_007191"/>